<reference evidence="1" key="2">
    <citation type="submission" date="2025-03" db="EMBL/GenBank/DDBJ databases">
        <authorList>
            <consortium name="ELIXIR-Norway"/>
            <consortium name="Elixir Norway"/>
        </authorList>
    </citation>
    <scope>NUCLEOTIDE SEQUENCE</scope>
</reference>
<reference evidence="1" key="1">
    <citation type="submission" date="2023-05" db="EMBL/GenBank/DDBJ databases">
        <authorList>
            <consortium name="ELIXIR-Norway"/>
        </authorList>
    </citation>
    <scope>NUCLEOTIDE SEQUENCE</scope>
</reference>
<dbReference type="Proteomes" id="UP001162501">
    <property type="component" value="Chromosome 10"/>
</dbReference>
<evidence type="ECO:0000313" key="2">
    <source>
        <dbReference type="Proteomes" id="UP001162501"/>
    </source>
</evidence>
<protein>
    <submittedName>
        <fullName evidence="1">Uncharacterized protein</fullName>
    </submittedName>
</protein>
<evidence type="ECO:0000313" key="1">
    <source>
        <dbReference type="EMBL" id="CAM9389268.1"/>
    </source>
</evidence>
<gene>
    <name evidence="1" type="ORF">MRATA1EN22A_LOCUS1835</name>
</gene>
<dbReference type="EMBL" id="OX596094">
    <property type="protein sequence ID" value="CAM9389268.1"/>
    <property type="molecule type" value="Genomic_DNA"/>
</dbReference>
<organism evidence="1 2">
    <name type="scientific">Rangifer tarandus platyrhynchus</name>
    <name type="common">Svalbard reindeer</name>
    <dbReference type="NCBI Taxonomy" id="3082113"/>
    <lineage>
        <taxon>Eukaryota</taxon>
        <taxon>Metazoa</taxon>
        <taxon>Chordata</taxon>
        <taxon>Craniata</taxon>
        <taxon>Vertebrata</taxon>
        <taxon>Euteleostomi</taxon>
        <taxon>Mammalia</taxon>
        <taxon>Eutheria</taxon>
        <taxon>Laurasiatheria</taxon>
        <taxon>Artiodactyla</taxon>
        <taxon>Ruminantia</taxon>
        <taxon>Pecora</taxon>
        <taxon>Cervidae</taxon>
        <taxon>Odocoileinae</taxon>
        <taxon>Rangifer</taxon>
    </lineage>
</organism>
<name>A0AC59Y4X1_RANTA</name>
<accession>A0AC59Y4X1</accession>
<sequence>MNKARAVRAWGEVPLWERLGEGAPSRYACGSRSLRGWDGIRGSPGDLGKRGAAGECVGTRGALCRAGSAALPGAACSCPPEPLPAPPPEGALALRPTTAARRPPPRGERGSLSQDFPEGDWATLAGSRPPAPLTSPLPPTEGLRALRQDSGVPWGHPSCRPGLGRLDGTGKGCGVGLGGSAVRKGPLENILLRLLGKEMGRGCGREHPLSPATCLGPPVYQCPWRGCLELAFLSKVDFPHLLMASDARESSTAKAWVLAVRGKRETVWSGPYRTFGGGALCVCLRGGSGLVWWGSIHADLCCG</sequence>
<proteinExistence type="predicted"/>